<evidence type="ECO:0000313" key="4">
    <source>
        <dbReference type="Proteomes" id="UP001210925"/>
    </source>
</evidence>
<evidence type="ECO:0000313" key="3">
    <source>
        <dbReference type="EMBL" id="KAJ3257242.1"/>
    </source>
</evidence>
<dbReference type="Gene3D" id="3.40.50.10540">
    <property type="entry name" value="Crotonobetainyl-coa:carnitine coa-transferase, domain 1"/>
    <property type="match status" value="1"/>
</dbReference>
<dbReference type="PANTHER" id="PTHR48207">
    <property type="entry name" value="SUCCINATE--HYDROXYMETHYLGLUTARATE COA-TRANSFERASE"/>
    <property type="match status" value="1"/>
</dbReference>
<name>A0AAD5UIW6_9FUNG</name>
<proteinExistence type="inferred from homology"/>
<organism evidence="3 4">
    <name type="scientific">Boothiomyces macroporosus</name>
    <dbReference type="NCBI Taxonomy" id="261099"/>
    <lineage>
        <taxon>Eukaryota</taxon>
        <taxon>Fungi</taxon>
        <taxon>Fungi incertae sedis</taxon>
        <taxon>Chytridiomycota</taxon>
        <taxon>Chytridiomycota incertae sedis</taxon>
        <taxon>Chytridiomycetes</taxon>
        <taxon>Rhizophydiales</taxon>
        <taxon>Terramycetaceae</taxon>
        <taxon>Boothiomyces</taxon>
    </lineage>
</organism>
<gene>
    <name evidence="3" type="ORF">HK103_004796</name>
</gene>
<dbReference type="InterPro" id="IPR003673">
    <property type="entry name" value="CoA-Trfase_fam_III"/>
</dbReference>
<dbReference type="SUPFAM" id="SSF89796">
    <property type="entry name" value="CoA-transferase family III (CaiB/BaiF)"/>
    <property type="match status" value="1"/>
</dbReference>
<dbReference type="InterPro" id="IPR050483">
    <property type="entry name" value="CoA-transferase_III_domain"/>
</dbReference>
<keyword evidence="2" id="KW-0808">Transferase</keyword>
<dbReference type="PANTHER" id="PTHR48207:SF3">
    <property type="entry name" value="SUCCINATE--HYDROXYMETHYLGLUTARATE COA-TRANSFERASE"/>
    <property type="match status" value="1"/>
</dbReference>
<comment type="similarity">
    <text evidence="1">Belongs to the CoA-transferase III family.</text>
</comment>
<keyword evidence="4" id="KW-1185">Reference proteome</keyword>
<dbReference type="Pfam" id="PF02515">
    <property type="entry name" value="CoA_transf_3"/>
    <property type="match status" value="1"/>
</dbReference>
<evidence type="ECO:0000256" key="2">
    <source>
        <dbReference type="ARBA" id="ARBA00022679"/>
    </source>
</evidence>
<comment type="caution">
    <text evidence="3">The sequence shown here is derived from an EMBL/GenBank/DDBJ whole genome shotgun (WGS) entry which is preliminary data.</text>
</comment>
<accession>A0AAD5UIW6</accession>
<dbReference type="AlphaFoldDB" id="A0AAD5UIW6"/>
<dbReference type="GO" id="GO:0047369">
    <property type="term" value="F:succinate-hydroxymethylglutarate CoA-transferase activity"/>
    <property type="evidence" value="ECO:0007669"/>
    <property type="project" value="TreeGrafter"/>
</dbReference>
<reference evidence="3" key="1">
    <citation type="submission" date="2020-05" db="EMBL/GenBank/DDBJ databases">
        <title>Phylogenomic resolution of chytrid fungi.</title>
        <authorList>
            <person name="Stajich J.E."/>
            <person name="Amses K."/>
            <person name="Simmons R."/>
            <person name="Seto K."/>
            <person name="Myers J."/>
            <person name="Bonds A."/>
            <person name="Quandt C.A."/>
            <person name="Barry K."/>
            <person name="Liu P."/>
            <person name="Grigoriev I."/>
            <person name="Longcore J.E."/>
            <person name="James T.Y."/>
        </authorList>
    </citation>
    <scope>NUCLEOTIDE SEQUENCE</scope>
    <source>
        <strain evidence="3">PLAUS21</strain>
    </source>
</reference>
<dbReference type="EMBL" id="JADGKB010000040">
    <property type="protein sequence ID" value="KAJ3257242.1"/>
    <property type="molecule type" value="Genomic_DNA"/>
</dbReference>
<dbReference type="GO" id="GO:0005739">
    <property type="term" value="C:mitochondrion"/>
    <property type="evidence" value="ECO:0007669"/>
    <property type="project" value="TreeGrafter"/>
</dbReference>
<sequence length="418" mass="46011">MKFLRLAKRYQSTGPLNGIKVLDLTRVLAGPYCSMMLGDLGCLFVNSSADVIKVEHPSGDDTRKWGPPYTKPINPKDEPESAYFLGVNRNKKSITINFKTEQGLEIVKKLAQNSDVLIENYLPGKLDRLGLGYDELKKINPKLIYCSITGYGPTGPYSKRPGYDVIIEAEAGMMHITGEPDGQPVKVGVAVIDLTTGLYAKGAILAALYARSSNGKGQKIDVSLLESQVATLANIGSSYLIGGVEAKRWGTMHPSIVPYQSFPTKDGQIVVGAGNDSQYIKFCNTIKRKDLISEQHKTNALRVKNRKVLTAEISKSTRLKSTKEWLQLFKNSGIPFGPVNNIQQTFEHPQVVHREMIQTVKHATAGDIKLTGIPVKYSETKPSIRLPPPVLGEHTAQVLQELGFDNDEIQSFKDSNVI</sequence>
<dbReference type="Gene3D" id="3.30.1540.10">
    <property type="entry name" value="formyl-coa transferase, domain 3"/>
    <property type="match status" value="1"/>
</dbReference>
<dbReference type="Proteomes" id="UP001210925">
    <property type="component" value="Unassembled WGS sequence"/>
</dbReference>
<evidence type="ECO:0000256" key="1">
    <source>
        <dbReference type="ARBA" id="ARBA00008383"/>
    </source>
</evidence>
<dbReference type="InterPro" id="IPR023606">
    <property type="entry name" value="CoA-Trfase_III_dom_1_sf"/>
</dbReference>
<dbReference type="InterPro" id="IPR044855">
    <property type="entry name" value="CoA-Trfase_III_dom3_sf"/>
</dbReference>
<protein>
    <submittedName>
        <fullName evidence="3">Uncharacterized protein</fullName>
    </submittedName>
</protein>